<reference evidence="1 2" key="1">
    <citation type="journal article" date="2016" name="Nat. Commun.">
        <title>Thousands of microbial genomes shed light on interconnected biogeochemical processes in an aquifer system.</title>
        <authorList>
            <person name="Anantharaman K."/>
            <person name="Brown C.T."/>
            <person name="Hug L.A."/>
            <person name="Sharon I."/>
            <person name="Castelle C.J."/>
            <person name="Probst A.J."/>
            <person name="Thomas B.C."/>
            <person name="Singh A."/>
            <person name="Wilkins M.J."/>
            <person name="Karaoz U."/>
            <person name="Brodie E.L."/>
            <person name="Williams K.H."/>
            <person name="Hubbard S.S."/>
            <person name="Banfield J.F."/>
        </authorList>
    </citation>
    <scope>NUCLEOTIDE SEQUENCE [LARGE SCALE GENOMIC DNA]</scope>
</reference>
<protein>
    <submittedName>
        <fullName evidence="1">Uncharacterized protein</fullName>
    </submittedName>
</protein>
<accession>A0A1F5S7I8</accession>
<comment type="caution">
    <text evidence="1">The sequence shown here is derived from an EMBL/GenBank/DDBJ whole genome shotgun (WGS) entry which is preliminary data.</text>
</comment>
<name>A0A1F5S7I8_9BACT</name>
<proteinExistence type="predicted"/>
<evidence type="ECO:0000313" key="2">
    <source>
        <dbReference type="Proteomes" id="UP000178323"/>
    </source>
</evidence>
<gene>
    <name evidence="1" type="ORF">A2Y83_04580</name>
</gene>
<dbReference type="STRING" id="1797985.A2Y83_04580"/>
<dbReference type="AlphaFoldDB" id="A0A1F5S7I8"/>
<dbReference type="Proteomes" id="UP000178323">
    <property type="component" value="Unassembled WGS sequence"/>
</dbReference>
<organism evidence="1 2">
    <name type="scientific">Candidatus Falkowbacteria bacterium RBG_13_39_14</name>
    <dbReference type="NCBI Taxonomy" id="1797985"/>
    <lineage>
        <taxon>Bacteria</taxon>
        <taxon>Candidatus Falkowiibacteriota</taxon>
    </lineage>
</organism>
<evidence type="ECO:0000313" key="1">
    <source>
        <dbReference type="EMBL" id="OGF22393.1"/>
    </source>
</evidence>
<sequence>MLKRCGIKIEKTSKDTIIGLSNGKRFTVVIKRRVKRKLQEDFRRQGKPQLFYYRTFMAGVALLIKYAEIENAQEIVIDREYSGKEKMFRSMFFEMAGKYFKNVPEVRIEEIGRRSKAHIVSYETMKGKIKPDKEITYNDIRRLSLRQ</sequence>
<dbReference type="EMBL" id="MFFS01000028">
    <property type="protein sequence ID" value="OGF22393.1"/>
    <property type="molecule type" value="Genomic_DNA"/>
</dbReference>